<feature type="compositionally biased region" description="Polar residues" evidence="1">
    <location>
        <begin position="327"/>
        <end position="346"/>
    </location>
</feature>
<evidence type="ECO:0000313" key="3">
    <source>
        <dbReference type="Proteomes" id="UP000730481"/>
    </source>
</evidence>
<feature type="compositionally biased region" description="Polar residues" evidence="1">
    <location>
        <begin position="237"/>
        <end position="254"/>
    </location>
</feature>
<protein>
    <submittedName>
        <fullName evidence="2">Uncharacterized protein</fullName>
    </submittedName>
</protein>
<feature type="region of interest" description="Disordered" evidence="1">
    <location>
        <begin position="327"/>
        <end position="347"/>
    </location>
</feature>
<reference evidence="2" key="2">
    <citation type="submission" date="2020-02" db="EMBL/GenBank/DDBJ databases">
        <title>Identification and distribution of gene clusters putatively required for synthesis of sphingolipid metabolism inhibitors in phylogenetically diverse species of the filamentous fungus Fusarium.</title>
        <authorList>
            <person name="Kim H.-S."/>
            <person name="Busman M."/>
            <person name="Brown D.W."/>
            <person name="Divon H."/>
            <person name="Uhlig S."/>
            <person name="Proctor R.H."/>
        </authorList>
    </citation>
    <scope>NUCLEOTIDE SEQUENCE</scope>
    <source>
        <strain evidence="2">NRRL 25174</strain>
    </source>
</reference>
<gene>
    <name evidence="2" type="ORF">FBEOM_6882</name>
</gene>
<dbReference type="OrthoDB" id="5098752at2759"/>
<name>A0A9P5AI45_9HYPO</name>
<feature type="region of interest" description="Disordered" evidence="1">
    <location>
        <begin position="1"/>
        <end position="40"/>
    </location>
</feature>
<accession>A0A9P5AI45</accession>
<feature type="compositionally biased region" description="Low complexity" evidence="1">
    <location>
        <begin position="1"/>
        <end position="27"/>
    </location>
</feature>
<organism evidence="2 3">
    <name type="scientific">Fusarium beomiforme</name>
    <dbReference type="NCBI Taxonomy" id="44412"/>
    <lineage>
        <taxon>Eukaryota</taxon>
        <taxon>Fungi</taxon>
        <taxon>Dikarya</taxon>
        <taxon>Ascomycota</taxon>
        <taxon>Pezizomycotina</taxon>
        <taxon>Sordariomycetes</taxon>
        <taxon>Hypocreomycetidae</taxon>
        <taxon>Hypocreales</taxon>
        <taxon>Nectriaceae</taxon>
        <taxon>Fusarium</taxon>
        <taxon>Fusarium burgessii species complex</taxon>
    </lineage>
</organism>
<dbReference type="Proteomes" id="UP000730481">
    <property type="component" value="Unassembled WGS sequence"/>
</dbReference>
<evidence type="ECO:0000256" key="1">
    <source>
        <dbReference type="SAM" id="MobiDB-lite"/>
    </source>
</evidence>
<sequence length="376" mass="39604">MFSSTSQISTQTQSTTLSTNSQSSSVTKLQTSEPSTWTSLTPSIIPTISTTGTQTLISTAKSSSTTSYSHSQTIQSSCSSSFGSISVGSETLSASGSTITAPLPAPYTIRTVYQTLTKDLTFTKTAFAEAVTTATYLTVHESNLALVSTCVPITILYSPCYCEHQVYPSLAMTTIISPCSACGSNGENLVTLTVPEAACETGSGISSHPIVQFPDGWTEGYQTDKNGNSYLEAQFTAESQGDSQHNHGNGQLSIPTPAAESYSDSQAGYNGHPSAPVPTAGSQSNFLEGKNSHLEESAQPNNNDEPHPTHPMTLTTEIATTGEIQATKSTDSLNPSQPGQADSPYTTLMPISGGHRFQSTSWMMMAVMLGIVLLLE</sequence>
<keyword evidence="3" id="KW-1185">Reference proteome</keyword>
<dbReference type="EMBL" id="PVQB02000295">
    <property type="protein sequence ID" value="KAF4339185.1"/>
    <property type="molecule type" value="Genomic_DNA"/>
</dbReference>
<comment type="caution">
    <text evidence="2">The sequence shown here is derived from an EMBL/GenBank/DDBJ whole genome shotgun (WGS) entry which is preliminary data.</text>
</comment>
<reference evidence="2" key="1">
    <citation type="journal article" date="2017" name="Mycologia">
        <title>Fusarium algeriense, sp. nov., a novel toxigenic crown rot pathogen of durum wheat from Algeria is nested in the Fusarium burgessii species complex.</title>
        <authorList>
            <person name="Laraba I."/>
            <person name="Keddad A."/>
            <person name="Boureghda H."/>
            <person name="Abdallah N."/>
            <person name="Vaughan M.M."/>
            <person name="Proctor R.H."/>
            <person name="Busman M."/>
            <person name="O'Donnell K."/>
        </authorList>
    </citation>
    <scope>NUCLEOTIDE SEQUENCE</scope>
    <source>
        <strain evidence="2">NRRL 25174</strain>
    </source>
</reference>
<dbReference type="AlphaFoldDB" id="A0A9P5AI45"/>
<evidence type="ECO:0000313" key="2">
    <source>
        <dbReference type="EMBL" id="KAF4339185.1"/>
    </source>
</evidence>
<proteinExistence type="predicted"/>
<feature type="region of interest" description="Disordered" evidence="1">
    <location>
        <begin position="237"/>
        <end position="313"/>
    </location>
</feature>